<organism evidence="2">
    <name type="scientific">marine metagenome</name>
    <dbReference type="NCBI Taxonomy" id="408172"/>
    <lineage>
        <taxon>unclassified sequences</taxon>
        <taxon>metagenomes</taxon>
        <taxon>ecological metagenomes</taxon>
    </lineage>
</organism>
<dbReference type="InterPro" id="IPR013022">
    <property type="entry name" value="Xyl_isomerase-like_TIM-brl"/>
</dbReference>
<dbReference type="InterPro" id="IPR050312">
    <property type="entry name" value="IolE/XylAMocC-like"/>
</dbReference>
<accession>A0A382TK00</accession>
<feature type="domain" description="Xylose isomerase-like TIM barrel" evidence="1">
    <location>
        <begin position="39"/>
        <end position="256"/>
    </location>
</feature>
<protein>
    <recommendedName>
        <fullName evidence="1">Xylose isomerase-like TIM barrel domain-containing protein</fullName>
    </recommendedName>
</protein>
<dbReference type="InterPro" id="IPR036237">
    <property type="entry name" value="Xyl_isomerase-like_sf"/>
</dbReference>
<dbReference type="SUPFAM" id="SSF51658">
    <property type="entry name" value="Xylose isomerase-like"/>
    <property type="match status" value="1"/>
</dbReference>
<proteinExistence type="predicted"/>
<evidence type="ECO:0000259" key="1">
    <source>
        <dbReference type="Pfam" id="PF01261"/>
    </source>
</evidence>
<dbReference type="Gene3D" id="3.20.20.150">
    <property type="entry name" value="Divalent-metal-dependent TIM barrel enzymes"/>
    <property type="match status" value="1"/>
</dbReference>
<feature type="non-terminal residue" evidence="2">
    <location>
        <position position="257"/>
    </location>
</feature>
<sequence>MQLGFVSAIVPELSLAGVLAFAREQRFACVEAMCWPRGKAARKYAGITHVEVDRFSAAKAEEVQALCAEHNVSLSALGYYPNPLDPDRKSAQAAVAHLKKVIKAAALLGLDTVNTFAGRDWKQSVDANWPRFLKTWRPLIAFAEDHGVRIGIENCPMYFTGDEWPGGKNLFTTPVIWRRAFNDLDSDHFGLNYDPSHFVLQQMDPASPLQEFQDKIFHFHAKDVKIRRDRIDDIGVFAPPLEWHQPRIPGFGEMDWG</sequence>
<reference evidence="2" key="1">
    <citation type="submission" date="2018-05" db="EMBL/GenBank/DDBJ databases">
        <authorList>
            <person name="Lanie J.A."/>
            <person name="Ng W.-L."/>
            <person name="Kazmierczak K.M."/>
            <person name="Andrzejewski T.M."/>
            <person name="Davidsen T.M."/>
            <person name="Wayne K.J."/>
            <person name="Tettelin H."/>
            <person name="Glass J.I."/>
            <person name="Rusch D."/>
            <person name="Podicherti R."/>
            <person name="Tsui H.-C.T."/>
            <person name="Winkler M.E."/>
        </authorList>
    </citation>
    <scope>NUCLEOTIDE SEQUENCE</scope>
</reference>
<name>A0A382TK00_9ZZZZ</name>
<dbReference type="Pfam" id="PF01261">
    <property type="entry name" value="AP_endonuc_2"/>
    <property type="match status" value="1"/>
</dbReference>
<dbReference type="PANTHER" id="PTHR12110">
    <property type="entry name" value="HYDROXYPYRUVATE ISOMERASE"/>
    <property type="match status" value="1"/>
</dbReference>
<dbReference type="PANTHER" id="PTHR12110:SF21">
    <property type="entry name" value="XYLOSE ISOMERASE-LIKE TIM BARREL DOMAIN-CONTAINING PROTEIN"/>
    <property type="match status" value="1"/>
</dbReference>
<dbReference type="EMBL" id="UINC01137005">
    <property type="protein sequence ID" value="SVD22092.1"/>
    <property type="molecule type" value="Genomic_DNA"/>
</dbReference>
<gene>
    <name evidence="2" type="ORF">METZ01_LOCUS374946</name>
</gene>
<evidence type="ECO:0000313" key="2">
    <source>
        <dbReference type="EMBL" id="SVD22092.1"/>
    </source>
</evidence>
<dbReference type="AlphaFoldDB" id="A0A382TK00"/>